<dbReference type="EMBL" id="JAWDIO010000002">
    <property type="protein sequence ID" value="MDU0355698.1"/>
    <property type="molecule type" value="Genomic_DNA"/>
</dbReference>
<dbReference type="PANTHER" id="PTHR41786:SF1">
    <property type="entry name" value="6-HYDROXYMETHYLPTERIN DIPHOSPHOKINASE MPTE-LIKE DOMAIN-CONTAINING PROTEIN"/>
    <property type="match status" value="1"/>
</dbReference>
<evidence type="ECO:0000259" key="1">
    <source>
        <dbReference type="Pfam" id="PF01973"/>
    </source>
</evidence>
<sequence>MGEYFDHARYGICHTREVIRRGAPILRKSPAQELTADDKDVPIFIVGNGPSLDMSIPYIKENMSQAIVISCGTALMPLSKAGITPDFHAEIEQNRSTFDWCSRIGDTNYLKNISLLSCNGIHPDTCHLFKNVLIAFKDGESSTVSALNLLGEQNFEVLKHAFPTVSNLVCNLVSRIEFNNIYLIGVDLGFADVNHHHSKDSGYYDDSGQQLYDYAEKNNTSLIVAGNFRPTVNTKHEFKVSRQVIEQVTNEKNRSQVMYNCSDGAKIKGTIPLRLENILLTNTVSSKKVTIQKIQNSVFQPVVGKIDFPQMFDNQYSIDVLRDEFKELQNTVDSTKATAADIQKLLSTQKNILFNSYRSGKSLLFYLLYGTVNYANAFLSKMLASSDGSTRSLETLEKSLLLWKEGLENIAEDYFTRMNDYDSSSSFMNIRINKILQNLEVTHQVECIDNYPSETFRQAYLQLFKLPPCKSKNEGQPRELVIFGRVENNLQQLQHPNLKRIFIGSIGGKILCCITYPPLRTLLLAYIGIIGTNHY</sequence>
<reference evidence="2 3" key="1">
    <citation type="submission" date="2023-10" db="EMBL/GenBank/DDBJ databases">
        <title>Glaciecola aquimarina strain GGW-M5 nov., isolated from a coastal seawater.</title>
        <authorList>
            <person name="Bayburt H."/>
            <person name="Kim J.M."/>
            <person name="Choi B.J."/>
            <person name="Jeon C.O."/>
        </authorList>
    </citation>
    <scope>NUCLEOTIDE SEQUENCE [LARGE SCALE GENOMIC DNA]</scope>
    <source>
        <strain evidence="2 3">KCTC 32108</strain>
    </source>
</reference>
<organism evidence="2 3">
    <name type="scientific">Paraglaciecola aquimarina</name>
    <dbReference type="NCBI Taxonomy" id="1235557"/>
    <lineage>
        <taxon>Bacteria</taxon>
        <taxon>Pseudomonadati</taxon>
        <taxon>Pseudomonadota</taxon>
        <taxon>Gammaproteobacteria</taxon>
        <taxon>Alteromonadales</taxon>
        <taxon>Alteromonadaceae</taxon>
        <taxon>Paraglaciecola</taxon>
    </lineage>
</organism>
<dbReference type="PANTHER" id="PTHR41786">
    <property type="entry name" value="MOTILITY ACCESSORY FACTOR MAF"/>
    <property type="match status" value="1"/>
</dbReference>
<evidence type="ECO:0000313" key="3">
    <source>
        <dbReference type="Proteomes" id="UP001247805"/>
    </source>
</evidence>
<keyword evidence="3" id="KW-1185">Reference proteome</keyword>
<dbReference type="Pfam" id="PF01973">
    <property type="entry name" value="MptE-like"/>
    <property type="match status" value="1"/>
</dbReference>
<proteinExistence type="predicted"/>
<dbReference type="RefSeq" id="WP_316028097.1">
    <property type="nucleotide sequence ID" value="NZ_JAWDIO010000002.1"/>
</dbReference>
<gene>
    <name evidence="2" type="ORF">RS130_19065</name>
</gene>
<name>A0ABU3T0A9_9ALTE</name>
<dbReference type="Proteomes" id="UP001247805">
    <property type="component" value="Unassembled WGS sequence"/>
</dbReference>
<comment type="caution">
    <text evidence="2">The sequence shown here is derived from an EMBL/GenBank/DDBJ whole genome shotgun (WGS) entry which is preliminary data.</text>
</comment>
<feature type="domain" description="6-hydroxymethylpterin diphosphokinase MptE-like" evidence="1">
    <location>
        <begin position="27"/>
        <end position="192"/>
    </location>
</feature>
<protein>
    <submittedName>
        <fullName evidence="2">6-hydroxymethylpterin diphosphokinase MptE-like protein</fullName>
    </submittedName>
</protein>
<dbReference type="InterPro" id="IPR002826">
    <property type="entry name" value="MptE-like"/>
</dbReference>
<accession>A0ABU3T0A9</accession>
<evidence type="ECO:0000313" key="2">
    <source>
        <dbReference type="EMBL" id="MDU0355698.1"/>
    </source>
</evidence>